<keyword evidence="8" id="KW-0547">Nucleotide-binding</keyword>
<dbReference type="PANTHER" id="PTHR23255:SF72">
    <property type="entry name" value="RECEPTOR PROTEIN SERINE_THREONINE KINASE"/>
    <property type="match status" value="1"/>
</dbReference>
<dbReference type="STRING" id="7757.ENSPMAP00000008538"/>
<dbReference type="EC" id="2.7.11.30" evidence="3"/>
<organism evidence="15">
    <name type="scientific">Petromyzon marinus</name>
    <name type="common">Sea lamprey</name>
    <dbReference type="NCBI Taxonomy" id="7757"/>
    <lineage>
        <taxon>Eukaryota</taxon>
        <taxon>Metazoa</taxon>
        <taxon>Chordata</taxon>
        <taxon>Craniata</taxon>
        <taxon>Vertebrata</taxon>
        <taxon>Cyclostomata</taxon>
        <taxon>Hyperoartia</taxon>
        <taxon>Petromyzontiformes</taxon>
        <taxon>Petromyzontidae</taxon>
        <taxon>Petromyzon</taxon>
    </lineage>
</organism>
<dbReference type="GO" id="GO:0043235">
    <property type="term" value="C:receptor complex"/>
    <property type="evidence" value="ECO:0007669"/>
    <property type="project" value="TreeGrafter"/>
</dbReference>
<dbReference type="AlphaFoldDB" id="S4RTJ8"/>
<dbReference type="InterPro" id="IPR001245">
    <property type="entry name" value="Ser-Thr/Tyr_kinase_cat_dom"/>
</dbReference>
<dbReference type="Pfam" id="PF07714">
    <property type="entry name" value="PK_Tyr_Ser-Thr"/>
    <property type="match status" value="1"/>
</dbReference>
<keyword evidence="4" id="KW-0723">Serine/threonine-protein kinase</keyword>
<evidence type="ECO:0000256" key="8">
    <source>
        <dbReference type="ARBA" id="ARBA00022741"/>
    </source>
</evidence>
<proteinExistence type="inferred from homology"/>
<evidence type="ECO:0000256" key="2">
    <source>
        <dbReference type="ARBA" id="ARBA00009605"/>
    </source>
</evidence>
<protein>
    <recommendedName>
        <fullName evidence="3">receptor protein serine/threonine kinase</fullName>
        <ecNumber evidence="3">2.7.11.30</ecNumber>
    </recommendedName>
</protein>
<comment type="similarity">
    <text evidence="2">Belongs to the protein kinase superfamily. TKL Ser/Thr protein kinase family. TGFB receptor subfamily.</text>
</comment>
<accession>S4RTJ8</accession>
<dbReference type="InterPro" id="IPR000719">
    <property type="entry name" value="Prot_kinase_dom"/>
</dbReference>
<evidence type="ECO:0000256" key="10">
    <source>
        <dbReference type="ARBA" id="ARBA00022840"/>
    </source>
</evidence>
<keyword evidence="13" id="KW-0675">Receptor</keyword>
<reference evidence="15" key="2">
    <citation type="submission" date="2025-09" db="UniProtKB">
        <authorList>
            <consortium name="Ensembl"/>
        </authorList>
    </citation>
    <scope>IDENTIFICATION</scope>
</reference>
<dbReference type="Gene3D" id="1.10.510.10">
    <property type="entry name" value="Transferase(Phosphotransferase) domain 1"/>
    <property type="match status" value="1"/>
</dbReference>
<reference evidence="15" key="1">
    <citation type="submission" date="2025-08" db="UniProtKB">
        <authorList>
            <consortium name="Ensembl"/>
        </authorList>
    </citation>
    <scope>IDENTIFICATION</scope>
</reference>
<evidence type="ECO:0000313" key="15">
    <source>
        <dbReference type="Ensembl" id="ENSPMAP00000008538.1"/>
    </source>
</evidence>
<evidence type="ECO:0000256" key="4">
    <source>
        <dbReference type="ARBA" id="ARBA00022527"/>
    </source>
</evidence>
<dbReference type="InterPro" id="IPR008271">
    <property type="entry name" value="Ser/Thr_kinase_AS"/>
</dbReference>
<comment type="subcellular location">
    <subcellularLocation>
        <location evidence="1">Membrane</location>
        <topology evidence="1">Single-pass type I membrane protein</topology>
    </subcellularLocation>
</comment>
<evidence type="ECO:0000256" key="7">
    <source>
        <dbReference type="ARBA" id="ARBA00022729"/>
    </source>
</evidence>
<keyword evidence="6" id="KW-0812">Transmembrane</keyword>
<name>S4RTJ8_PETMA</name>
<feature type="domain" description="Protein kinase" evidence="14">
    <location>
        <begin position="1"/>
        <end position="238"/>
    </location>
</feature>
<keyword evidence="12" id="KW-0472">Membrane</keyword>
<sequence>MGSDTYGWPDFTAHYIITELHPAGSLYDFLLAQSVQLPQALVLSHSLASGLRHLHTSIAGHIPKPFVAHRDLKSKNVLVKSNGECCVADFGLSAYHESSEQRAFIPAKSELSGTRRYAPPELLSGALKHGGPIAAYIRGDIYSLGLVLWEIAICIDLPEISGYQMPYGDLVPEKPTLEEMAEVVHVKGLRPTLSPHWPSHPAQAFCYRFSSKVDNECHNRNVAERHAALHLKLRQSIFREIQNKSE</sequence>
<evidence type="ECO:0000256" key="3">
    <source>
        <dbReference type="ARBA" id="ARBA00012401"/>
    </source>
</evidence>
<dbReference type="GO" id="GO:0005886">
    <property type="term" value="C:plasma membrane"/>
    <property type="evidence" value="ECO:0007669"/>
    <property type="project" value="TreeGrafter"/>
</dbReference>
<dbReference type="SMART" id="SM00220">
    <property type="entry name" value="S_TKc"/>
    <property type="match status" value="1"/>
</dbReference>
<dbReference type="GeneTree" id="ENSGT00940000168285"/>
<keyword evidence="5" id="KW-0808">Transferase</keyword>
<dbReference type="SUPFAM" id="SSF56112">
    <property type="entry name" value="Protein kinase-like (PK-like)"/>
    <property type="match status" value="1"/>
</dbReference>
<keyword evidence="10" id="KW-0067">ATP-binding</keyword>
<keyword evidence="7" id="KW-0732">Signal</keyword>
<dbReference type="Ensembl" id="ENSPMAT00000008576.1">
    <property type="protein sequence ID" value="ENSPMAP00000008538.1"/>
    <property type="gene ID" value="ENSPMAG00000007769.1"/>
</dbReference>
<keyword evidence="11" id="KW-1133">Transmembrane helix</keyword>
<dbReference type="PROSITE" id="PS50011">
    <property type="entry name" value="PROTEIN_KINASE_DOM"/>
    <property type="match status" value="1"/>
</dbReference>
<evidence type="ECO:0000256" key="1">
    <source>
        <dbReference type="ARBA" id="ARBA00004479"/>
    </source>
</evidence>
<dbReference type="GO" id="GO:0071363">
    <property type="term" value="P:cellular response to growth factor stimulus"/>
    <property type="evidence" value="ECO:0007669"/>
    <property type="project" value="TreeGrafter"/>
</dbReference>
<evidence type="ECO:0000256" key="12">
    <source>
        <dbReference type="ARBA" id="ARBA00023136"/>
    </source>
</evidence>
<dbReference type="InterPro" id="IPR000333">
    <property type="entry name" value="TGFB_receptor"/>
</dbReference>
<evidence type="ECO:0000256" key="13">
    <source>
        <dbReference type="ARBA" id="ARBA00023170"/>
    </source>
</evidence>
<evidence type="ECO:0000259" key="14">
    <source>
        <dbReference type="PROSITE" id="PS50011"/>
    </source>
</evidence>
<dbReference type="PANTHER" id="PTHR23255">
    <property type="entry name" value="TRANSFORMING GROWTH FACTOR-BETA RECEPTOR TYPE I AND II"/>
    <property type="match status" value="1"/>
</dbReference>
<dbReference type="GO" id="GO:0005524">
    <property type="term" value="F:ATP binding"/>
    <property type="evidence" value="ECO:0007669"/>
    <property type="project" value="UniProtKB-KW"/>
</dbReference>
<evidence type="ECO:0000256" key="5">
    <source>
        <dbReference type="ARBA" id="ARBA00022679"/>
    </source>
</evidence>
<dbReference type="HOGENOM" id="CLU_000288_8_0_1"/>
<keyword evidence="9" id="KW-0418">Kinase</keyword>
<evidence type="ECO:0000256" key="6">
    <source>
        <dbReference type="ARBA" id="ARBA00022692"/>
    </source>
</evidence>
<dbReference type="PROSITE" id="PS00108">
    <property type="entry name" value="PROTEIN_KINASE_ST"/>
    <property type="match status" value="1"/>
</dbReference>
<evidence type="ECO:0000256" key="9">
    <source>
        <dbReference type="ARBA" id="ARBA00022777"/>
    </source>
</evidence>
<dbReference type="GO" id="GO:0004675">
    <property type="term" value="F:transmembrane receptor protein serine/threonine kinase activity"/>
    <property type="evidence" value="ECO:0007669"/>
    <property type="project" value="UniProtKB-EC"/>
</dbReference>
<dbReference type="InterPro" id="IPR011009">
    <property type="entry name" value="Kinase-like_dom_sf"/>
</dbReference>
<evidence type="ECO:0000256" key="11">
    <source>
        <dbReference type="ARBA" id="ARBA00022989"/>
    </source>
</evidence>